<keyword evidence="5 7" id="KW-0238">DNA-binding</keyword>
<dbReference type="InterPro" id="IPR007159">
    <property type="entry name" value="SpoVT-AbrB_dom"/>
</dbReference>
<protein>
    <recommendedName>
        <fullName evidence="1 7">Transcriptional regulator MraZ</fullName>
    </recommendedName>
</protein>
<dbReference type="AlphaFoldDB" id="A0A285U7P6"/>
<dbReference type="InterPro" id="IPR037914">
    <property type="entry name" value="SpoVT-AbrB_sf"/>
</dbReference>
<keyword evidence="10" id="KW-1185">Reference proteome</keyword>
<dbReference type="FunFam" id="3.40.1550.20:FF:000002">
    <property type="entry name" value="Transcriptional regulator MraZ"/>
    <property type="match status" value="1"/>
</dbReference>
<evidence type="ECO:0000256" key="2">
    <source>
        <dbReference type="ARBA" id="ARBA00022490"/>
    </source>
</evidence>
<comment type="subcellular location">
    <subcellularLocation>
        <location evidence="7">Cytoplasm</location>
        <location evidence="7">Nucleoid</location>
    </subcellularLocation>
</comment>
<dbReference type="PROSITE" id="PS51740">
    <property type="entry name" value="SPOVT_ABRB"/>
    <property type="match status" value="2"/>
</dbReference>
<dbReference type="OrthoDB" id="9807753at2"/>
<dbReference type="GO" id="GO:2000143">
    <property type="term" value="P:negative regulation of DNA-templated transcription initiation"/>
    <property type="evidence" value="ECO:0007669"/>
    <property type="project" value="TreeGrafter"/>
</dbReference>
<dbReference type="Gene3D" id="3.40.1550.20">
    <property type="entry name" value="Transcriptional regulator MraZ domain"/>
    <property type="match status" value="1"/>
</dbReference>
<dbReference type="InterPro" id="IPR038619">
    <property type="entry name" value="MraZ_sf"/>
</dbReference>
<name>A0A285U7P6_9STAP</name>
<evidence type="ECO:0000313" key="10">
    <source>
        <dbReference type="Proteomes" id="UP000219412"/>
    </source>
</evidence>
<feature type="domain" description="SpoVT-AbrB" evidence="8">
    <location>
        <begin position="5"/>
        <end position="47"/>
    </location>
</feature>
<dbReference type="PANTHER" id="PTHR34701:SF1">
    <property type="entry name" value="TRANSCRIPTIONAL REGULATOR MRAZ"/>
    <property type="match status" value="1"/>
</dbReference>
<gene>
    <name evidence="7" type="primary">mraZ</name>
    <name evidence="9" type="ORF">SAMN05878391_0167</name>
</gene>
<reference evidence="10" key="1">
    <citation type="submission" date="2017-08" db="EMBL/GenBank/DDBJ databases">
        <authorList>
            <person name="Varghese N."/>
            <person name="Submissions S."/>
        </authorList>
    </citation>
    <scope>NUCLEOTIDE SEQUENCE [LARGE SCALE GENOMIC DNA]</scope>
    <source>
        <strain evidence="10">DSM 23173</strain>
    </source>
</reference>
<dbReference type="RefSeq" id="WP_097038169.1">
    <property type="nucleotide sequence ID" value="NZ_OBQF01000001.1"/>
</dbReference>
<evidence type="ECO:0000256" key="3">
    <source>
        <dbReference type="ARBA" id="ARBA00022737"/>
    </source>
</evidence>
<evidence type="ECO:0000256" key="1">
    <source>
        <dbReference type="ARBA" id="ARBA00013860"/>
    </source>
</evidence>
<dbReference type="GO" id="GO:0000976">
    <property type="term" value="F:transcription cis-regulatory region binding"/>
    <property type="evidence" value="ECO:0007669"/>
    <property type="project" value="TreeGrafter"/>
</dbReference>
<keyword evidence="6 7" id="KW-0804">Transcription</keyword>
<dbReference type="InterPro" id="IPR035644">
    <property type="entry name" value="MraZ_C"/>
</dbReference>
<dbReference type="InterPro" id="IPR035642">
    <property type="entry name" value="MraZ_N"/>
</dbReference>
<dbReference type="InterPro" id="IPR020603">
    <property type="entry name" value="MraZ_dom"/>
</dbReference>
<dbReference type="NCBIfam" id="TIGR00242">
    <property type="entry name" value="division/cell wall cluster transcriptional repressor MraZ"/>
    <property type="match status" value="1"/>
</dbReference>
<dbReference type="EMBL" id="OBQF01000001">
    <property type="protein sequence ID" value="SOC37945.1"/>
    <property type="molecule type" value="Genomic_DNA"/>
</dbReference>
<evidence type="ECO:0000256" key="7">
    <source>
        <dbReference type="HAMAP-Rule" id="MF_01008"/>
    </source>
</evidence>
<evidence type="ECO:0000256" key="6">
    <source>
        <dbReference type="ARBA" id="ARBA00023163"/>
    </source>
</evidence>
<dbReference type="HAMAP" id="MF_01008">
    <property type="entry name" value="MraZ"/>
    <property type="match status" value="1"/>
</dbReference>
<keyword evidence="2 7" id="KW-0963">Cytoplasm</keyword>
<dbReference type="SUPFAM" id="SSF89447">
    <property type="entry name" value="AbrB/MazE/MraZ-like"/>
    <property type="match status" value="1"/>
</dbReference>
<dbReference type="CDD" id="cd16320">
    <property type="entry name" value="MraZ_N"/>
    <property type="match status" value="1"/>
</dbReference>
<accession>A0A285U7P6</accession>
<dbReference type="Proteomes" id="UP000219412">
    <property type="component" value="Unassembled WGS sequence"/>
</dbReference>
<evidence type="ECO:0000313" key="9">
    <source>
        <dbReference type="EMBL" id="SOC37945.1"/>
    </source>
</evidence>
<sequence>MFMGEYNNKLDAKGRMIVPSKFRSELSDRFIITRGLDKCLFGYTEEEWSRIEKRMQKLSLTKRDARKFMRLFFSGAALVEMDKQGRINIPQNLRNYAGLEKDCTVIGVSDRIEIWDTGEWTDFYTKSEENFEDIAEDLIDFDL</sequence>
<comment type="similarity">
    <text evidence="7">Belongs to the MraZ family.</text>
</comment>
<dbReference type="PANTHER" id="PTHR34701">
    <property type="entry name" value="TRANSCRIPTIONAL REGULATOR MRAZ"/>
    <property type="match status" value="1"/>
</dbReference>
<keyword evidence="3" id="KW-0677">Repeat</keyword>
<dbReference type="InterPro" id="IPR003444">
    <property type="entry name" value="MraZ"/>
</dbReference>
<evidence type="ECO:0000256" key="5">
    <source>
        <dbReference type="ARBA" id="ARBA00023125"/>
    </source>
</evidence>
<dbReference type="Pfam" id="PF02381">
    <property type="entry name" value="MraZ"/>
    <property type="match status" value="2"/>
</dbReference>
<dbReference type="GO" id="GO:0005737">
    <property type="term" value="C:cytoplasm"/>
    <property type="evidence" value="ECO:0007669"/>
    <property type="project" value="UniProtKB-UniRule"/>
</dbReference>
<organism evidence="9 10">
    <name type="scientific">Salinicoccus kekensis</name>
    <dbReference type="NCBI Taxonomy" id="714307"/>
    <lineage>
        <taxon>Bacteria</taxon>
        <taxon>Bacillati</taxon>
        <taxon>Bacillota</taxon>
        <taxon>Bacilli</taxon>
        <taxon>Bacillales</taxon>
        <taxon>Staphylococcaceae</taxon>
        <taxon>Salinicoccus</taxon>
    </lineage>
</organism>
<feature type="domain" description="SpoVT-AbrB" evidence="8">
    <location>
        <begin position="76"/>
        <end position="119"/>
    </location>
</feature>
<dbReference type="GO" id="GO:0003700">
    <property type="term" value="F:DNA-binding transcription factor activity"/>
    <property type="evidence" value="ECO:0007669"/>
    <property type="project" value="UniProtKB-UniRule"/>
</dbReference>
<keyword evidence="4 7" id="KW-0805">Transcription regulation</keyword>
<proteinExistence type="inferred from homology"/>
<evidence type="ECO:0000259" key="8">
    <source>
        <dbReference type="PROSITE" id="PS51740"/>
    </source>
</evidence>
<dbReference type="CDD" id="cd16321">
    <property type="entry name" value="MraZ_C"/>
    <property type="match status" value="1"/>
</dbReference>
<dbReference type="GO" id="GO:0009295">
    <property type="term" value="C:nucleoid"/>
    <property type="evidence" value="ECO:0007669"/>
    <property type="project" value="UniProtKB-SubCell"/>
</dbReference>
<comment type="subunit">
    <text evidence="7">Forms oligomers.</text>
</comment>
<evidence type="ECO:0000256" key="4">
    <source>
        <dbReference type="ARBA" id="ARBA00023015"/>
    </source>
</evidence>